<sequence>MRTPLKLPTLLTTFVLGMTSATFAWGAETEDQEMPIGYVKNTEGEAFVTHLGHAQKAETGLPVHIGSVLRTGRQGSMGVTFKDSTVMSFGPDTELTVDEYLYAPAQGKLKLDSRLSRGTMNYVSGVISRLRPEAVTIKTPAGTIGTRGTQFVVKVEE</sequence>
<keyword evidence="1" id="KW-0732">Signal</keyword>
<feature type="signal peptide" evidence="1">
    <location>
        <begin position="1"/>
        <end position="26"/>
    </location>
</feature>
<organism evidence="3 4">
    <name type="scientific">Dentiradicibacter hellwigii</name>
    <dbReference type="NCBI Taxonomy" id="3149053"/>
    <lineage>
        <taxon>Bacteria</taxon>
        <taxon>Pseudomonadati</taxon>
        <taxon>Pseudomonadota</taxon>
        <taxon>Betaproteobacteria</taxon>
        <taxon>Rhodocyclales</taxon>
        <taxon>Rhodocyclaceae</taxon>
        <taxon>Dentiradicibacter</taxon>
    </lineage>
</organism>
<evidence type="ECO:0000313" key="3">
    <source>
        <dbReference type="EMBL" id="MFA9949711.1"/>
    </source>
</evidence>
<accession>A0ABV4UED2</accession>
<reference evidence="4" key="1">
    <citation type="submission" date="2024-06" db="EMBL/GenBank/DDBJ databases">
        <title>Radixoralia hellwigii gen. nov., sp nov., isolated from a root canal in the human oral cavity.</title>
        <authorList>
            <person name="Bartsch S."/>
            <person name="Wittmer A."/>
            <person name="Schulz A.-K."/>
            <person name="Neumann-Schaal M."/>
            <person name="Wolf J."/>
            <person name="Gronow S."/>
            <person name="Tennert C."/>
            <person name="Haecker G."/>
            <person name="Cieplik F."/>
            <person name="Al-Ahmad A."/>
        </authorList>
    </citation>
    <scope>NUCLEOTIDE SEQUENCE [LARGE SCALE GENOMIC DNA]</scope>
    <source>
        <strain evidence="4">Wk13</strain>
    </source>
</reference>
<feature type="domain" description="FecR protein" evidence="2">
    <location>
        <begin position="68"/>
        <end position="155"/>
    </location>
</feature>
<name>A0ABV4UED2_9RHOO</name>
<evidence type="ECO:0000256" key="1">
    <source>
        <dbReference type="SAM" id="SignalP"/>
    </source>
</evidence>
<dbReference type="RefSeq" id="WP_418890821.1">
    <property type="nucleotide sequence ID" value="NZ_JBEUWX010000002.1"/>
</dbReference>
<dbReference type="EMBL" id="JBEUWX010000002">
    <property type="protein sequence ID" value="MFA9949711.1"/>
    <property type="molecule type" value="Genomic_DNA"/>
</dbReference>
<comment type="caution">
    <text evidence="3">The sequence shown here is derived from an EMBL/GenBank/DDBJ whole genome shotgun (WGS) entry which is preliminary data.</text>
</comment>
<dbReference type="InterPro" id="IPR006860">
    <property type="entry name" value="FecR"/>
</dbReference>
<protein>
    <submittedName>
        <fullName evidence="3">FecR domain-containing protein</fullName>
    </submittedName>
</protein>
<dbReference type="Proteomes" id="UP001574673">
    <property type="component" value="Unassembled WGS sequence"/>
</dbReference>
<proteinExistence type="predicted"/>
<keyword evidence="4" id="KW-1185">Reference proteome</keyword>
<dbReference type="Pfam" id="PF04773">
    <property type="entry name" value="FecR"/>
    <property type="match status" value="1"/>
</dbReference>
<evidence type="ECO:0000313" key="4">
    <source>
        <dbReference type="Proteomes" id="UP001574673"/>
    </source>
</evidence>
<gene>
    <name evidence="3" type="ORF">ABCS64_05105</name>
</gene>
<feature type="chain" id="PRO_5047223351" evidence="1">
    <location>
        <begin position="27"/>
        <end position="157"/>
    </location>
</feature>
<evidence type="ECO:0000259" key="2">
    <source>
        <dbReference type="Pfam" id="PF04773"/>
    </source>
</evidence>
<dbReference type="PANTHER" id="PTHR38731">
    <property type="entry name" value="LIPL45-RELATED LIPOPROTEIN-RELATED"/>
    <property type="match status" value="1"/>
</dbReference>